<dbReference type="AlphaFoldDB" id="A0A1W5D4I2"/>
<evidence type="ECO:0000256" key="1">
    <source>
        <dbReference type="SAM" id="MobiDB-lite"/>
    </source>
</evidence>
<dbReference type="Gene3D" id="3.40.50.300">
    <property type="entry name" value="P-loop containing nucleotide triphosphate hydrolases"/>
    <property type="match status" value="1"/>
</dbReference>
<dbReference type="Pfam" id="PF19798">
    <property type="entry name" value="Sulfotransfer_5"/>
    <property type="match status" value="1"/>
</dbReference>
<proteinExistence type="predicted"/>
<dbReference type="SUPFAM" id="SSF53955">
    <property type="entry name" value="Lysozyme-like"/>
    <property type="match status" value="1"/>
</dbReference>
<dbReference type="InterPro" id="IPR023346">
    <property type="entry name" value="Lysozyme-like_dom_sf"/>
</dbReference>
<dbReference type="SUPFAM" id="SSF52540">
    <property type="entry name" value="P-loop containing nucleoside triphosphate hydrolases"/>
    <property type="match status" value="1"/>
</dbReference>
<dbReference type="PANTHER" id="PTHR48419">
    <property type="entry name" value="SULFOTRANSFERASE DOMAIN-CONTAINING PROTEIN"/>
    <property type="match status" value="1"/>
</dbReference>
<dbReference type="Proteomes" id="UP000192927">
    <property type="component" value="Unassembled WGS sequence"/>
</dbReference>
<keyword evidence="2" id="KW-0378">Hydrolase</keyword>
<dbReference type="InterPro" id="IPR053226">
    <property type="entry name" value="Pyrrolopyrazine_biosynth_F"/>
</dbReference>
<evidence type="ECO:0000313" key="2">
    <source>
        <dbReference type="EMBL" id="SLM37819.1"/>
    </source>
</evidence>
<dbReference type="GO" id="GO:0016787">
    <property type="term" value="F:hydrolase activity"/>
    <property type="evidence" value="ECO:0007669"/>
    <property type="project" value="UniProtKB-KW"/>
</dbReference>
<evidence type="ECO:0000313" key="3">
    <source>
        <dbReference type="Proteomes" id="UP000192927"/>
    </source>
</evidence>
<dbReference type="Gene3D" id="1.10.530.10">
    <property type="match status" value="1"/>
</dbReference>
<sequence length="531" mass="59044">MSPPIDPKYYWQAGPASKFAWFTDKICSFADLFNHFKPEILAANGGKDQGECVGFLRNAIEKIAHETGMRDTLILCVIMQESTGNCRVKTTYDADRKPTGGLMQCEGCVGADGWQTMTQAKVDEMISIGARHLKGNMDANGSNMYVALRVYNSGSVAHSGDLSDPASVGTPKYVFMTRRDILACVHEPFGDAYYFGPERLSERYESNEKERIGSGFSNSTYKTCLDAIEKENAQGKRLFIKDMMQTFVPPDGKSASIAPSLSRKERGIGTEKSPAIVADNATTDSTANGATSDTSHGTSDGAPYPYPTEAEPNNPTVIPEAILKLFHFTFLIRHPRSSIPSYYRCTIPPLDKATGFYNFVPSEAGYNELRRGFDYLRSSGQVGPRVAGHPELSDDTKENNGTANRNCDKDTENVKVDICVVDADDLLDNPTGIIEAYCNSVGIDYDDSMLNWNNEEDHKHAKDAFEKWKGFHEDAIHSSELKPRLHKVKNHHDEDAEWTEKYGAEGAKMIRETVDENIKDYEYLKQFALKV</sequence>
<dbReference type="InterPro" id="IPR027417">
    <property type="entry name" value="P-loop_NTPase"/>
</dbReference>
<reference evidence="3" key="1">
    <citation type="submission" date="2017-03" db="EMBL/GenBank/DDBJ databases">
        <authorList>
            <person name="Sharma R."/>
            <person name="Thines M."/>
        </authorList>
    </citation>
    <scope>NUCLEOTIDE SEQUENCE [LARGE SCALE GENOMIC DNA]</scope>
</reference>
<accession>A0A1W5D4I2</accession>
<feature type="region of interest" description="Disordered" evidence="1">
    <location>
        <begin position="382"/>
        <end position="408"/>
    </location>
</feature>
<feature type="region of interest" description="Disordered" evidence="1">
    <location>
        <begin position="251"/>
        <end position="311"/>
    </location>
</feature>
<protein>
    <submittedName>
        <fullName evidence="2">p-loop containing nucleoside triphosphate hydrolase</fullName>
    </submittedName>
</protein>
<feature type="compositionally biased region" description="Polar residues" evidence="1">
    <location>
        <begin position="280"/>
        <end position="298"/>
    </location>
</feature>
<dbReference type="PANTHER" id="PTHR48419:SF1">
    <property type="entry name" value="SULFOTRANSFERASE DOMAIN-CONTAINING PROTEIN"/>
    <property type="match status" value="1"/>
</dbReference>
<dbReference type="EMBL" id="FWEW01001928">
    <property type="protein sequence ID" value="SLM37819.1"/>
    <property type="molecule type" value="Genomic_DNA"/>
</dbReference>
<organism evidence="2 3">
    <name type="scientific">Lasallia pustulata</name>
    <dbReference type="NCBI Taxonomy" id="136370"/>
    <lineage>
        <taxon>Eukaryota</taxon>
        <taxon>Fungi</taxon>
        <taxon>Dikarya</taxon>
        <taxon>Ascomycota</taxon>
        <taxon>Pezizomycotina</taxon>
        <taxon>Lecanoromycetes</taxon>
        <taxon>OSLEUM clade</taxon>
        <taxon>Umbilicariomycetidae</taxon>
        <taxon>Umbilicariales</taxon>
        <taxon>Umbilicariaceae</taxon>
        <taxon>Lasallia</taxon>
    </lineage>
</organism>
<keyword evidence="3" id="KW-1185">Reference proteome</keyword>
<name>A0A1W5D4I2_9LECA</name>